<dbReference type="GO" id="GO:0003700">
    <property type="term" value="F:DNA-binding transcription factor activity"/>
    <property type="evidence" value="ECO:0007669"/>
    <property type="project" value="InterPro"/>
</dbReference>
<dbReference type="CDD" id="cd05466">
    <property type="entry name" value="PBP2_LTTR_substrate"/>
    <property type="match status" value="1"/>
</dbReference>
<dbReference type="PROSITE" id="PS50931">
    <property type="entry name" value="HTH_LYSR"/>
    <property type="match status" value="1"/>
</dbReference>
<dbReference type="PANTHER" id="PTHR30346">
    <property type="entry name" value="TRANSCRIPTIONAL DUAL REGULATOR HCAR-RELATED"/>
    <property type="match status" value="1"/>
</dbReference>
<dbReference type="Proteomes" id="UP000501812">
    <property type="component" value="Chromosome"/>
</dbReference>
<keyword evidence="4" id="KW-0804">Transcription</keyword>
<feature type="domain" description="HTH lysR-type" evidence="5">
    <location>
        <begin position="1"/>
        <end position="58"/>
    </location>
</feature>
<keyword evidence="2" id="KW-0805">Transcription regulation</keyword>
<proteinExistence type="inferred from homology"/>
<dbReference type="RefSeq" id="WP_169456211.1">
    <property type="nucleotide sequence ID" value="NZ_CP051774.1"/>
</dbReference>
<gene>
    <name evidence="6" type="ORF">HHL09_19030</name>
</gene>
<dbReference type="InterPro" id="IPR036388">
    <property type="entry name" value="WH-like_DNA-bd_sf"/>
</dbReference>
<sequence>MNVHHLELFYYVARFGGITAAVRNMPYGIQQPSVSAQIGRLEKELGVILFSRRPFELTPEGVLLYERIRPFFTQLPDLADEIRQEGALHLKMGACPSVLRNHLPALMLAMKAKKPGLRISLREIQMDEIADHLVKQIADISVGAVLGSFPQSLRVDELIKVPLALLVQEDFPLQTWKQVLTRHKQKDGSMDLPLIAPPPQSVITRRFHEGLTLSGLAWETEVEVGNFDVIRDYVKHGFGVGISVVIPGVNPPPGLRQIPIKDFPPVRVVAVYRRDPKPVVAWFVSELKNFVKQYIPTTSERKAAHAKRD</sequence>
<dbReference type="GO" id="GO:0032993">
    <property type="term" value="C:protein-DNA complex"/>
    <property type="evidence" value="ECO:0007669"/>
    <property type="project" value="TreeGrafter"/>
</dbReference>
<dbReference type="SUPFAM" id="SSF46785">
    <property type="entry name" value="Winged helix' DNA-binding domain"/>
    <property type="match status" value="1"/>
</dbReference>
<evidence type="ECO:0000313" key="6">
    <source>
        <dbReference type="EMBL" id="QJE97785.1"/>
    </source>
</evidence>
<keyword evidence="7" id="KW-1185">Reference proteome</keyword>
<evidence type="ECO:0000256" key="4">
    <source>
        <dbReference type="ARBA" id="ARBA00023163"/>
    </source>
</evidence>
<evidence type="ECO:0000256" key="2">
    <source>
        <dbReference type="ARBA" id="ARBA00023015"/>
    </source>
</evidence>
<dbReference type="KEGG" id="luo:HHL09_19030"/>
<evidence type="ECO:0000256" key="1">
    <source>
        <dbReference type="ARBA" id="ARBA00009437"/>
    </source>
</evidence>
<evidence type="ECO:0000313" key="7">
    <source>
        <dbReference type="Proteomes" id="UP000501812"/>
    </source>
</evidence>
<dbReference type="InterPro" id="IPR000847">
    <property type="entry name" value="LysR_HTH_N"/>
</dbReference>
<dbReference type="Pfam" id="PF03466">
    <property type="entry name" value="LysR_substrate"/>
    <property type="match status" value="1"/>
</dbReference>
<protein>
    <submittedName>
        <fullName evidence="6">LysR family transcriptional regulator</fullName>
    </submittedName>
</protein>
<dbReference type="Gene3D" id="3.40.190.10">
    <property type="entry name" value="Periplasmic binding protein-like II"/>
    <property type="match status" value="2"/>
</dbReference>
<comment type="similarity">
    <text evidence="1">Belongs to the LysR transcriptional regulatory family.</text>
</comment>
<dbReference type="Gene3D" id="1.10.10.10">
    <property type="entry name" value="Winged helix-like DNA-binding domain superfamily/Winged helix DNA-binding domain"/>
    <property type="match status" value="1"/>
</dbReference>
<keyword evidence="3" id="KW-0238">DNA-binding</keyword>
<reference evidence="6 7" key="1">
    <citation type="submission" date="2020-04" db="EMBL/GenBank/DDBJ databases">
        <title>Luteolibacter sp. G-1-1-1 isolated from soil.</title>
        <authorList>
            <person name="Dahal R.H."/>
        </authorList>
    </citation>
    <scope>NUCLEOTIDE SEQUENCE [LARGE SCALE GENOMIC DNA]</scope>
    <source>
        <strain evidence="6 7">G-1-1-1</strain>
    </source>
</reference>
<dbReference type="InterPro" id="IPR005119">
    <property type="entry name" value="LysR_subst-bd"/>
</dbReference>
<accession>A0A858RM33</accession>
<evidence type="ECO:0000256" key="3">
    <source>
        <dbReference type="ARBA" id="ARBA00023125"/>
    </source>
</evidence>
<dbReference type="Pfam" id="PF00126">
    <property type="entry name" value="HTH_1"/>
    <property type="match status" value="1"/>
</dbReference>
<dbReference type="PANTHER" id="PTHR30346:SF28">
    <property type="entry name" value="HTH-TYPE TRANSCRIPTIONAL REGULATOR CYNR"/>
    <property type="match status" value="1"/>
</dbReference>
<dbReference type="GO" id="GO:0003677">
    <property type="term" value="F:DNA binding"/>
    <property type="evidence" value="ECO:0007669"/>
    <property type="project" value="UniProtKB-KW"/>
</dbReference>
<dbReference type="InterPro" id="IPR036390">
    <property type="entry name" value="WH_DNA-bd_sf"/>
</dbReference>
<dbReference type="SUPFAM" id="SSF53850">
    <property type="entry name" value="Periplasmic binding protein-like II"/>
    <property type="match status" value="1"/>
</dbReference>
<organism evidence="6 7">
    <name type="scientific">Luteolibacter luteus</name>
    <dbReference type="NCBI Taxonomy" id="2728835"/>
    <lineage>
        <taxon>Bacteria</taxon>
        <taxon>Pseudomonadati</taxon>
        <taxon>Verrucomicrobiota</taxon>
        <taxon>Verrucomicrobiia</taxon>
        <taxon>Verrucomicrobiales</taxon>
        <taxon>Verrucomicrobiaceae</taxon>
        <taxon>Luteolibacter</taxon>
    </lineage>
</organism>
<dbReference type="AlphaFoldDB" id="A0A858RM33"/>
<evidence type="ECO:0000259" key="5">
    <source>
        <dbReference type="PROSITE" id="PS50931"/>
    </source>
</evidence>
<name>A0A858RM33_9BACT</name>
<dbReference type="EMBL" id="CP051774">
    <property type="protein sequence ID" value="QJE97785.1"/>
    <property type="molecule type" value="Genomic_DNA"/>
</dbReference>